<evidence type="ECO:0000313" key="4">
    <source>
        <dbReference type="EMBL" id="CAI3984961.1"/>
    </source>
</evidence>
<dbReference type="InterPro" id="IPR008984">
    <property type="entry name" value="SMAD_FHA_dom_sf"/>
</dbReference>
<sequence length="648" mass="71762">MDEPLTVFFSVTTSDDPTPMHFQLSAKDDPLKVGRNKKSGIVVNKPGVSWVHLEIKFSPETGGLLLRDLSTNGVGLRSGRNDTMTKDAQHVESDFSADGGQVEKEVDTELPSGAAITLPFRIRPTQGELQTTLTFSIDGVDSPSSELTESEEAVEVVQERKGKRKKPEGKDKGKCCWTDALNVAARVEEKGLQKSIIQYSTAITACAAADLWQNSLRLFLERNLQPDTISCNAALNGCSRSRQWQEAVEMLVAMPSRHLRSNIITVNTMIFGVQGRFWPSAQKLLHDVQEDKLQTDLISYNTSMKLFDWQRSLDLLEQMRLRLVRSDSSSYIANLNAAETKSWAILLQLVARQELHNELTMKNALISALTAWPYALHLLHGQPDLVTFNASIAAVAAVAWDKTLQLLRELKATMQGTAISYTSAMCQNWQSAWQLLEEARQISQDNSIMRNAAISAAEEGGHWQEALSAMASCWTRDVISYNAIISACEKGHRWAGAMCFFDGIVFQEIRPSTISFNSSLSACEKSGMWQTAFQQLTSTSSHCDLSLGVVTFNATLSACEKGREWHWAVQQLQQMEMALLQKKAISSSAVLAALCRCLQWPSALRRCRRLEGGIDAALGSCELADAPGQWPQWPVTLLGNGEKEEKRG</sequence>
<feature type="repeat" description="PPR" evidence="2">
    <location>
        <begin position="227"/>
        <end position="261"/>
    </location>
</feature>
<dbReference type="Gene3D" id="1.25.40.10">
    <property type="entry name" value="Tetratricopeptide repeat domain"/>
    <property type="match status" value="2"/>
</dbReference>
<evidence type="ECO:0000313" key="7">
    <source>
        <dbReference type="Proteomes" id="UP001152797"/>
    </source>
</evidence>
<organism evidence="4">
    <name type="scientific">Cladocopium goreaui</name>
    <dbReference type="NCBI Taxonomy" id="2562237"/>
    <lineage>
        <taxon>Eukaryota</taxon>
        <taxon>Sar</taxon>
        <taxon>Alveolata</taxon>
        <taxon>Dinophyceae</taxon>
        <taxon>Suessiales</taxon>
        <taxon>Symbiodiniaceae</taxon>
        <taxon>Cladocopium</taxon>
    </lineage>
</organism>
<feature type="repeat" description="PPR" evidence="2">
    <location>
        <begin position="477"/>
        <end position="511"/>
    </location>
</feature>
<dbReference type="CDD" id="cd00060">
    <property type="entry name" value="FHA"/>
    <property type="match status" value="1"/>
</dbReference>
<protein>
    <submittedName>
        <fullName evidence="6">Pentacotripeptide-repeat region of PRORP domain-containing protein</fullName>
    </submittedName>
</protein>
<reference evidence="4" key="1">
    <citation type="submission" date="2022-10" db="EMBL/GenBank/DDBJ databases">
        <authorList>
            <person name="Chen Y."/>
            <person name="Dougan E. K."/>
            <person name="Chan C."/>
            <person name="Rhodes N."/>
            <person name="Thang M."/>
        </authorList>
    </citation>
    <scope>NUCLEOTIDE SEQUENCE</scope>
</reference>
<keyword evidence="7" id="KW-1185">Reference proteome</keyword>
<accession>A0A9P1C4P5</accession>
<dbReference type="Pfam" id="PF13041">
    <property type="entry name" value="PPR_2"/>
    <property type="match status" value="1"/>
</dbReference>
<dbReference type="PROSITE" id="PS50006">
    <property type="entry name" value="FHA_DOMAIN"/>
    <property type="match status" value="1"/>
</dbReference>
<dbReference type="EMBL" id="CAMXCT020000940">
    <property type="protein sequence ID" value="CAL1138336.1"/>
    <property type="molecule type" value="Genomic_DNA"/>
</dbReference>
<dbReference type="InterPro" id="IPR011990">
    <property type="entry name" value="TPR-like_helical_dom_sf"/>
</dbReference>
<dbReference type="InterPro" id="IPR000253">
    <property type="entry name" value="FHA_dom"/>
</dbReference>
<reference evidence="5" key="2">
    <citation type="submission" date="2024-04" db="EMBL/GenBank/DDBJ databases">
        <authorList>
            <person name="Chen Y."/>
            <person name="Shah S."/>
            <person name="Dougan E. K."/>
            <person name="Thang M."/>
            <person name="Chan C."/>
        </authorList>
    </citation>
    <scope>NUCLEOTIDE SEQUENCE [LARGE SCALE GENOMIC DNA]</scope>
</reference>
<dbReference type="Pfam" id="PF00498">
    <property type="entry name" value="FHA"/>
    <property type="match status" value="1"/>
</dbReference>
<evidence type="ECO:0000313" key="5">
    <source>
        <dbReference type="EMBL" id="CAL1138336.1"/>
    </source>
</evidence>
<evidence type="ECO:0000313" key="6">
    <source>
        <dbReference type="EMBL" id="CAL4772273.1"/>
    </source>
</evidence>
<dbReference type="SUPFAM" id="SSF49879">
    <property type="entry name" value="SMAD/FHA domain"/>
    <property type="match status" value="1"/>
</dbReference>
<evidence type="ECO:0000259" key="3">
    <source>
        <dbReference type="PROSITE" id="PS50006"/>
    </source>
</evidence>
<proteinExistence type="predicted"/>
<evidence type="ECO:0000256" key="1">
    <source>
        <dbReference type="ARBA" id="ARBA00022737"/>
    </source>
</evidence>
<dbReference type="EMBL" id="CAMXCT010000940">
    <property type="protein sequence ID" value="CAI3984961.1"/>
    <property type="molecule type" value="Genomic_DNA"/>
</dbReference>
<dbReference type="Proteomes" id="UP001152797">
    <property type="component" value="Unassembled WGS sequence"/>
</dbReference>
<dbReference type="AlphaFoldDB" id="A0A9P1C4P5"/>
<dbReference type="NCBIfam" id="TIGR00756">
    <property type="entry name" value="PPR"/>
    <property type="match status" value="1"/>
</dbReference>
<dbReference type="PANTHER" id="PTHR47936">
    <property type="entry name" value="PPR_LONG DOMAIN-CONTAINING PROTEIN"/>
    <property type="match status" value="1"/>
</dbReference>
<dbReference type="OrthoDB" id="1882394at2759"/>
<comment type="caution">
    <text evidence="4">The sequence shown here is derived from an EMBL/GenBank/DDBJ whole genome shotgun (WGS) entry which is preliminary data.</text>
</comment>
<dbReference type="InterPro" id="IPR002885">
    <property type="entry name" value="PPR_rpt"/>
</dbReference>
<keyword evidence="1" id="KW-0677">Repeat</keyword>
<gene>
    <name evidence="4" type="ORF">C1SCF055_LOCUS12452</name>
</gene>
<dbReference type="EMBL" id="CAMXCT030000940">
    <property type="protein sequence ID" value="CAL4772273.1"/>
    <property type="molecule type" value="Genomic_DNA"/>
</dbReference>
<dbReference type="PROSITE" id="PS51375">
    <property type="entry name" value="PPR"/>
    <property type="match status" value="2"/>
</dbReference>
<name>A0A9P1C4P5_9DINO</name>
<dbReference type="PANTHER" id="PTHR47936:SF1">
    <property type="entry name" value="PENTATRICOPEPTIDE REPEAT-CONTAINING PROTEIN GUN1, CHLOROPLASTIC"/>
    <property type="match status" value="1"/>
</dbReference>
<feature type="domain" description="FHA" evidence="3">
    <location>
        <begin position="31"/>
        <end position="81"/>
    </location>
</feature>
<evidence type="ECO:0000256" key="2">
    <source>
        <dbReference type="PROSITE-ProRule" id="PRU00708"/>
    </source>
</evidence>
<dbReference type="Gene3D" id="2.60.200.20">
    <property type="match status" value="1"/>
</dbReference>